<name>A0ABN2YXD8_9ACTN</name>
<evidence type="ECO:0000313" key="4">
    <source>
        <dbReference type="EMBL" id="GAA2132997.1"/>
    </source>
</evidence>
<keyword evidence="2" id="KW-1133">Transmembrane helix</keyword>
<keyword evidence="5" id="KW-1185">Reference proteome</keyword>
<evidence type="ECO:0000259" key="3">
    <source>
        <dbReference type="Pfam" id="PF07811"/>
    </source>
</evidence>
<dbReference type="EMBL" id="BAAAPF010000149">
    <property type="protein sequence ID" value="GAA2132997.1"/>
    <property type="molecule type" value="Genomic_DNA"/>
</dbReference>
<keyword evidence="2" id="KW-0812">Transmembrane</keyword>
<feature type="region of interest" description="Disordered" evidence="1">
    <location>
        <begin position="1"/>
        <end position="58"/>
    </location>
</feature>
<dbReference type="Proteomes" id="UP001500443">
    <property type="component" value="Unassembled WGS sequence"/>
</dbReference>
<feature type="transmembrane region" description="Helical" evidence="2">
    <location>
        <begin position="63"/>
        <end position="88"/>
    </location>
</feature>
<dbReference type="InterPro" id="IPR012495">
    <property type="entry name" value="TadE-like_dom"/>
</dbReference>
<reference evidence="4 5" key="1">
    <citation type="journal article" date="2019" name="Int. J. Syst. Evol. Microbiol.">
        <title>The Global Catalogue of Microorganisms (GCM) 10K type strain sequencing project: providing services to taxonomists for standard genome sequencing and annotation.</title>
        <authorList>
            <consortium name="The Broad Institute Genomics Platform"/>
            <consortium name="The Broad Institute Genome Sequencing Center for Infectious Disease"/>
            <person name="Wu L."/>
            <person name="Ma J."/>
        </authorList>
    </citation>
    <scope>NUCLEOTIDE SEQUENCE [LARGE SCALE GENOMIC DNA]</scope>
    <source>
        <strain evidence="4 5">JCM 15481</strain>
    </source>
</reference>
<evidence type="ECO:0000256" key="1">
    <source>
        <dbReference type="SAM" id="MobiDB-lite"/>
    </source>
</evidence>
<comment type="caution">
    <text evidence="4">The sequence shown here is derived from an EMBL/GenBank/DDBJ whole genome shotgun (WGS) entry which is preliminary data.</text>
</comment>
<dbReference type="Pfam" id="PF07811">
    <property type="entry name" value="TadE"/>
    <property type="match status" value="1"/>
</dbReference>
<proteinExistence type="predicted"/>
<feature type="compositionally biased region" description="Basic residues" evidence="1">
    <location>
        <begin position="25"/>
        <end position="36"/>
    </location>
</feature>
<protein>
    <recommendedName>
        <fullName evidence="3">TadE-like domain-containing protein</fullName>
    </recommendedName>
</protein>
<keyword evidence="2" id="KW-0472">Membrane</keyword>
<feature type="compositionally biased region" description="Basic residues" evidence="1">
    <location>
        <begin position="1"/>
        <end position="13"/>
    </location>
</feature>
<evidence type="ECO:0000313" key="5">
    <source>
        <dbReference type="Proteomes" id="UP001500443"/>
    </source>
</evidence>
<dbReference type="RefSeq" id="WP_344291498.1">
    <property type="nucleotide sequence ID" value="NZ_BAAAPF010000149.1"/>
</dbReference>
<evidence type="ECO:0000256" key="2">
    <source>
        <dbReference type="SAM" id="Phobius"/>
    </source>
</evidence>
<feature type="domain" description="TadE-like" evidence="3">
    <location>
        <begin position="60"/>
        <end position="102"/>
    </location>
</feature>
<organism evidence="4 5">
    <name type="scientific">Streptomyces synnematoformans</name>
    <dbReference type="NCBI Taxonomy" id="415721"/>
    <lineage>
        <taxon>Bacteria</taxon>
        <taxon>Bacillati</taxon>
        <taxon>Actinomycetota</taxon>
        <taxon>Actinomycetes</taxon>
        <taxon>Kitasatosporales</taxon>
        <taxon>Streptomycetaceae</taxon>
        <taxon>Streptomyces</taxon>
    </lineage>
</organism>
<gene>
    <name evidence="4" type="ORF">GCM10009802_41390</name>
</gene>
<accession>A0ABN2YXD8</accession>
<sequence>MRSRPRTRTHRAARPAEGRKPPAPRPRRGARPRARAGVRAEHRAPAGGTPGSPSRRGDRGSVAVEYIGFLPVLIFIALAAVQLGLAAYTASQAGTAARAAARMESLDDPPSSAGAAGSASISDWLDAGFAVSGGDDEVTVTATVEIPSVIPGVDNFGSVERSSTMPRGED</sequence>